<feature type="transmembrane region" description="Helical" evidence="5">
    <location>
        <begin position="26"/>
        <end position="45"/>
    </location>
</feature>
<dbReference type="AlphaFoldDB" id="A0A1F6Y6M3"/>
<evidence type="ECO:0000313" key="7">
    <source>
        <dbReference type="Proteomes" id="UP000178645"/>
    </source>
</evidence>
<keyword evidence="3 5" id="KW-1133">Transmembrane helix</keyword>
<keyword evidence="4 5" id="KW-0472">Membrane</keyword>
<feature type="transmembrane region" description="Helical" evidence="5">
    <location>
        <begin position="103"/>
        <end position="131"/>
    </location>
</feature>
<evidence type="ECO:0000256" key="5">
    <source>
        <dbReference type="SAM" id="Phobius"/>
    </source>
</evidence>
<comment type="caution">
    <text evidence="6">The sequence shown here is derived from an EMBL/GenBank/DDBJ whole genome shotgun (WGS) entry which is preliminary data.</text>
</comment>
<dbReference type="Gene3D" id="1.20.120.1630">
    <property type="match status" value="1"/>
</dbReference>
<evidence type="ECO:0000256" key="3">
    <source>
        <dbReference type="ARBA" id="ARBA00022989"/>
    </source>
</evidence>
<evidence type="ECO:0000256" key="1">
    <source>
        <dbReference type="ARBA" id="ARBA00004127"/>
    </source>
</evidence>
<dbReference type="Proteomes" id="UP000178645">
    <property type="component" value="Unassembled WGS sequence"/>
</dbReference>
<comment type="subcellular location">
    <subcellularLocation>
        <location evidence="1">Endomembrane system</location>
        <topology evidence="1">Multi-pass membrane protein</topology>
    </subcellularLocation>
</comment>
<feature type="transmembrane region" description="Helical" evidence="5">
    <location>
        <begin position="52"/>
        <end position="71"/>
    </location>
</feature>
<evidence type="ECO:0000256" key="4">
    <source>
        <dbReference type="ARBA" id="ARBA00023136"/>
    </source>
</evidence>
<name>A0A1F6Y6M3_9BACT</name>
<gene>
    <name evidence="6" type="ORF">A3G53_01890</name>
</gene>
<dbReference type="InterPro" id="IPR007318">
    <property type="entry name" value="Phopholipid_MeTrfase"/>
</dbReference>
<keyword evidence="2 5" id="KW-0812">Transmembrane</keyword>
<evidence type="ECO:0008006" key="8">
    <source>
        <dbReference type="Google" id="ProtNLM"/>
    </source>
</evidence>
<dbReference type="Pfam" id="PF04191">
    <property type="entry name" value="PEMT"/>
    <property type="match status" value="1"/>
</dbReference>
<dbReference type="GO" id="GO:0012505">
    <property type="term" value="C:endomembrane system"/>
    <property type="evidence" value="ECO:0007669"/>
    <property type="project" value="UniProtKB-SubCell"/>
</dbReference>
<accession>A0A1F6Y6M3</accession>
<sequence>MDSSYTKGTSEEESAYTVHHVLAHSYSFYFLLFIIGIVLDFFYPITIFRDSIWRSVGFLILILASLLILWAQKTSRDLAKTEKKDKEAFCRGPYCYSRSPTHWGLFLLTLGFSIIADAGFVAIFTIIAFVISKLIFLRKEEAILAAKYGTPYLEYKKKVKF</sequence>
<reference evidence="6 7" key="1">
    <citation type="journal article" date="2016" name="Nat. Commun.">
        <title>Thousands of microbial genomes shed light on interconnected biogeochemical processes in an aquifer system.</title>
        <authorList>
            <person name="Anantharaman K."/>
            <person name="Brown C.T."/>
            <person name="Hug L.A."/>
            <person name="Sharon I."/>
            <person name="Castelle C.J."/>
            <person name="Probst A.J."/>
            <person name="Thomas B.C."/>
            <person name="Singh A."/>
            <person name="Wilkins M.J."/>
            <person name="Karaoz U."/>
            <person name="Brodie E.L."/>
            <person name="Williams K.H."/>
            <person name="Hubbard S.S."/>
            <person name="Banfield J.F."/>
        </authorList>
    </citation>
    <scope>NUCLEOTIDE SEQUENCE [LARGE SCALE GENOMIC DNA]</scope>
</reference>
<evidence type="ECO:0000313" key="6">
    <source>
        <dbReference type="EMBL" id="OGJ02013.1"/>
    </source>
</evidence>
<protein>
    <recommendedName>
        <fullName evidence="8">Steroid 5-alpha reductase C-terminal domain-containing protein</fullName>
    </recommendedName>
</protein>
<proteinExistence type="predicted"/>
<evidence type="ECO:0000256" key="2">
    <source>
        <dbReference type="ARBA" id="ARBA00022692"/>
    </source>
</evidence>
<dbReference type="EMBL" id="MFVU01000014">
    <property type="protein sequence ID" value="OGJ02013.1"/>
    <property type="molecule type" value="Genomic_DNA"/>
</dbReference>
<organism evidence="6 7">
    <name type="scientific">Candidatus Nomurabacteria bacterium RIFCSPLOWO2_12_FULL_44_11</name>
    <dbReference type="NCBI Taxonomy" id="1801796"/>
    <lineage>
        <taxon>Bacteria</taxon>
        <taxon>Candidatus Nomuraibacteriota</taxon>
    </lineage>
</organism>